<sequence>MAHFSPLRALRPRPSVLTRVRATASVERSVLFFAEDSSDWLHIGPLANHLEEIGYLVLRLTADPKDPVISNHGGLFVGRTVAAANLFLRLPPCVLVTTMTDLDTYHLKRSINDVHYVYVFHSLLSTHRAYRANAFDAYDSILCASPNHLIELETVANLRPRRPQTLYSTGYCRLDT</sequence>
<organism evidence="1">
    <name type="scientific">marine metagenome</name>
    <dbReference type="NCBI Taxonomy" id="408172"/>
    <lineage>
        <taxon>unclassified sequences</taxon>
        <taxon>metagenomes</taxon>
        <taxon>ecological metagenomes</taxon>
    </lineage>
</organism>
<protein>
    <recommendedName>
        <fullName evidence="2">Glycosyltransferase subfamily 4-like N-terminal domain-containing protein</fullName>
    </recommendedName>
</protein>
<proteinExistence type="predicted"/>
<evidence type="ECO:0008006" key="2">
    <source>
        <dbReference type="Google" id="ProtNLM"/>
    </source>
</evidence>
<dbReference type="AlphaFoldDB" id="A0A382XK35"/>
<dbReference type="EMBL" id="UINC01168007">
    <property type="protein sequence ID" value="SVD70811.1"/>
    <property type="molecule type" value="Genomic_DNA"/>
</dbReference>
<feature type="non-terminal residue" evidence="1">
    <location>
        <position position="176"/>
    </location>
</feature>
<evidence type="ECO:0000313" key="1">
    <source>
        <dbReference type="EMBL" id="SVD70811.1"/>
    </source>
</evidence>
<accession>A0A382XK35</accession>
<reference evidence="1" key="1">
    <citation type="submission" date="2018-05" db="EMBL/GenBank/DDBJ databases">
        <authorList>
            <person name="Lanie J.A."/>
            <person name="Ng W.-L."/>
            <person name="Kazmierczak K.M."/>
            <person name="Andrzejewski T.M."/>
            <person name="Davidsen T.M."/>
            <person name="Wayne K.J."/>
            <person name="Tettelin H."/>
            <person name="Glass J.I."/>
            <person name="Rusch D."/>
            <person name="Podicherti R."/>
            <person name="Tsui H.-C.T."/>
            <person name="Winkler M.E."/>
        </authorList>
    </citation>
    <scope>NUCLEOTIDE SEQUENCE</scope>
</reference>
<gene>
    <name evidence="1" type="ORF">METZ01_LOCUS423665</name>
</gene>
<name>A0A382XK35_9ZZZZ</name>